<dbReference type="Proteomes" id="UP000593560">
    <property type="component" value="Unassembled WGS sequence"/>
</dbReference>
<protein>
    <recommendedName>
        <fullName evidence="1">SWIRM domain-containing protein</fullName>
    </recommendedName>
</protein>
<dbReference type="InterPro" id="IPR007526">
    <property type="entry name" value="SWIRM"/>
</dbReference>
<evidence type="ECO:0000313" key="2">
    <source>
        <dbReference type="EMBL" id="MBA0803420.1"/>
    </source>
</evidence>
<dbReference type="EMBL" id="JABFAD010000007">
    <property type="protein sequence ID" value="MBA0803420.1"/>
    <property type="molecule type" value="Genomic_DNA"/>
</dbReference>
<comment type="caution">
    <text evidence="2">The sequence shown here is derived from an EMBL/GenBank/DDBJ whole genome shotgun (WGS) entry which is preliminary data.</text>
</comment>
<feature type="non-terminal residue" evidence="2">
    <location>
        <position position="32"/>
    </location>
</feature>
<organism evidence="2 3">
    <name type="scientific">Gossypium harknessii</name>
    <dbReference type="NCBI Taxonomy" id="34285"/>
    <lineage>
        <taxon>Eukaryota</taxon>
        <taxon>Viridiplantae</taxon>
        <taxon>Streptophyta</taxon>
        <taxon>Embryophyta</taxon>
        <taxon>Tracheophyta</taxon>
        <taxon>Spermatophyta</taxon>
        <taxon>Magnoliopsida</taxon>
        <taxon>eudicotyledons</taxon>
        <taxon>Gunneridae</taxon>
        <taxon>Pentapetalae</taxon>
        <taxon>rosids</taxon>
        <taxon>malvids</taxon>
        <taxon>Malvales</taxon>
        <taxon>Malvaceae</taxon>
        <taxon>Malvoideae</taxon>
        <taxon>Gossypium</taxon>
    </lineage>
</organism>
<gene>
    <name evidence="2" type="ORF">Gohar_013630</name>
</gene>
<dbReference type="PROSITE" id="PS50934">
    <property type="entry name" value="SWIRM"/>
    <property type="match status" value="1"/>
</dbReference>
<feature type="domain" description="SWIRM" evidence="1">
    <location>
        <begin position="1"/>
        <end position="32"/>
    </location>
</feature>
<proteinExistence type="predicted"/>
<dbReference type="AlphaFoldDB" id="A0A7J9H0X1"/>
<keyword evidence="3" id="KW-1185">Reference proteome</keyword>
<sequence length="32" mass="3677">MTTLSILPSKFLPFRNYIVSWILQTSSTLSMT</sequence>
<name>A0A7J9H0X1_9ROSI</name>
<reference evidence="2 3" key="1">
    <citation type="journal article" date="2019" name="Genome Biol. Evol.">
        <title>Insights into the evolution of the New World diploid cottons (Gossypium, subgenus Houzingenia) based on genome sequencing.</title>
        <authorList>
            <person name="Grover C.E."/>
            <person name="Arick M.A. 2nd"/>
            <person name="Thrash A."/>
            <person name="Conover J.L."/>
            <person name="Sanders W.S."/>
            <person name="Peterson D.G."/>
            <person name="Frelichowski J.E."/>
            <person name="Scheffler J.A."/>
            <person name="Scheffler B.E."/>
            <person name="Wendel J.F."/>
        </authorList>
    </citation>
    <scope>NUCLEOTIDE SEQUENCE [LARGE SCALE GENOMIC DNA]</scope>
    <source>
        <strain evidence="2">0</strain>
        <tissue evidence="2">Leaf</tissue>
    </source>
</reference>
<accession>A0A7J9H0X1</accession>
<evidence type="ECO:0000313" key="3">
    <source>
        <dbReference type="Proteomes" id="UP000593560"/>
    </source>
</evidence>
<evidence type="ECO:0000259" key="1">
    <source>
        <dbReference type="PROSITE" id="PS50934"/>
    </source>
</evidence>